<gene>
    <name evidence="2" type="ORF">LUZ63_000791</name>
</gene>
<name>A0A9Q0CVP0_9POAL</name>
<dbReference type="PROSITE" id="PS50878">
    <property type="entry name" value="RT_POL"/>
    <property type="match status" value="1"/>
</dbReference>
<proteinExistence type="predicted"/>
<dbReference type="OrthoDB" id="675770at2759"/>
<reference evidence="2" key="1">
    <citation type="journal article" date="2022" name="Cell">
        <title>Repeat-based holocentromeres influence genome architecture and karyotype evolution.</title>
        <authorList>
            <person name="Hofstatter P.G."/>
            <person name="Thangavel G."/>
            <person name="Lux T."/>
            <person name="Neumann P."/>
            <person name="Vondrak T."/>
            <person name="Novak P."/>
            <person name="Zhang M."/>
            <person name="Costa L."/>
            <person name="Castellani M."/>
            <person name="Scott A."/>
            <person name="Toegelov H."/>
            <person name="Fuchs J."/>
            <person name="Mata-Sucre Y."/>
            <person name="Dias Y."/>
            <person name="Vanzela A.L.L."/>
            <person name="Huettel B."/>
            <person name="Almeida C.C.S."/>
            <person name="Simkova H."/>
            <person name="Souza G."/>
            <person name="Pedrosa-Harand A."/>
            <person name="Macas J."/>
            <person name="Mayer K.F.X."/>
            <person name="Houben A."/>
            <person name="Marques A."/>
        </authorList>
    </citation>
    <scope>NUCLEOTIDE SEQUENCE</scope>
    <source>
        <strain evidence="2">RhyBre1mFocal</strain>
    </source>
</reference>
<sequence length="640" mass="72935">MLISNAQTGFVHGRLLPENFNSARELIYEISKQKEPAFLLKIDFKKAFDSIAWKFLFHILECRGFPSGYISWIKTLFQSATSSIVLNDHVGPAFSHKKGLRQGDPLSPFLFLLAGDVLCKMLEAAALNIREGITAKLKEPFHILQYADDTLIFSTAKGTAPASLHCVLQTFSAISGITINDGKSAIIPFNLTQQESDSIQATFNCNLSNLPLIYLGLPLTKGRPDRAAYQALIDRIHCKLQAWKGSLMSRAGRIVLASAVLSSIPVFYMSVFKFPMWVIRDIDRIRRNFIWGKGITGTSGIPLLSWDRVCLPKAYGGLGLINLRLQNISLLLRWWWRIYDAPDSQWACIVKLLYGKRDVNVPPIGWNQRGSFFWQDLQALRLYFQLSTYTEIQSGRQNLFWFDQWGDKRLYHFGSEPSHLPKKFISLVNAMPILAHLLPAPLTRDQTELLHTASNMLFTPNKDSLKWRWTSNGKYSAASVYRALITAGKLKFPLKRIWSIKVTPSVKCFLLLLVHNRILTQEQLLRRNISVVEKCVMCDQNIRETASHLFLSCALSNALWIKLSHTIGTSLVYQTSNCSQALIHMLSLTTDSKFKEAIIATTFWGLWLERNNRVFRQESRPMSVIHDWIIGEATFFMKYC</sequence>
<dbReference type="InterPro" id="IPR026960">
    <property type="entry name" value="RVT-Znf"/>
</dbReference>
<accession>A0A9Q0CVP0</accession>
<organism evidence="2 3">
    <name type="scientific">Rhynchospora breviuscula</name>
    <dbReference type="NCBI Taxonomy" id="2022672"/>
    <lineage>
        <taxon>Eukaryota</taxon>
        <taxon>Viridiplantae</taxon>
        <taxon>Streptophyta</taxon>
        <taxon>Embryophyta</taxon>
        <taxon>Tracheophyta</taxon>
        <taxon>Spermatophyta</taxon>
        <taxon>Magnoliopsida</taxon>
        <taxon>Liliopsida</taxon>
        <taxon>Poales</taxon>
        <taxon>Cyperaceae</taxon>
        <taxon>Cyperoideae</taxon>
        <taxon>Rhynchosporeae</taxon>
        <taxon>Rhynchospora</taxon>
    </lineage>
</organism>
<dbReference type="SUPFAM" id="SSF56672">
    <property type="entry name" value="DNA/RNA polymerases"/>
    <property type="match status" value="1"/>
</dbReference>
<dbReference type="CDD" id="cd01650">
    <property type="entry name" value="RT_nLTR_like"/>
    <property type="match status" value="1"/>
</dbReference>
<dbReference type="Pfam" id="PF00078">
    <property type="entry name" value="RVT_1"/>
    <property type="match status" value="1"/>
</dbReference>
<evidence type="ECO:0000313" key="2">
    <source>
        <dbReference type="EMBL" id="KAJ1701012.1"/>
    </source>
</evidence>
<dbReference type="AlphaFoldDB" id="A0A9Q0CVP0"/>
<feature type="domain" description="Reverse transcriptase" evidence="1">
    <location>
        <begin position="1"/>
        <end position="219"/>
    </location>
</feature>
<dbReference type="Pfam" id="PF13966">
    <property type="entry name" value="zf-RVT"/>
    <property type="match status" value="1"/>
</dbReference>
<dbReference type="Proteomes" id="UP001151287">
    <property type="component" value="Unassembled WGS sequence"/>
</dbReference>
<evidence type="ECO:0000259" key="1">
    <source>
        <dbReference type="PROSITE" id="PS50878"/>
    </source>
</evidence>
<protein>
    <recommendedName>
        <fullName evidence="1">Reverse transcriptase domain-containing protein</fullName>
    </recommendedName>
</protein>
<keyword evidence="3" id="KW-1185">Reference proteome</keyword>
<comment type="caution">
    <text evidence="2">The sequence shown here is derived from an EMBL/GenBank/DDBJ whole genome shotgun (WGS) entry which is preliminary data.</text>
</comment>
<evidence type="ECO:0000313" key="3">
    <source>
        <dbReference type="Proteomes" id="UP001151287"/>
    </source>
</evidence>
<dbReference type="InterPro" id="IPR043502">
    <property type="entry name" value="DNA/RNA_pol_sf"/>
</dbReference>
<dbReference type="PANTHER" id="PTHR33116">
    <property type="entry name" value="REVERSE TRANSCRIPTASE ZINC-BINDING DOMAIN-CONTAINING PROTEIN-RELATED-RELATED"/>
    <property type="match status" value="1"/>
</dbReference>
<dbReference type="EMBL" id="JAMQYH010000001">
    <property type="protein sequence ID" value="KAJ1701012.1"/>
    <property type="molecule type" value="Genomic_DNA"/>
</dbReference>
<dbReference type="InterPro" id="IPR000477">
    <property type="entry name" value="RT_dom"/>
</dbReference>
<dbReference type="PANTHER" id="PTHR33116:SF78">
    <property type="entry name" value="OS12G0587133 PROTEIN"/>
    <property type="match status" value="1"/>
</dbReference>